<reference evidence="6 8" key="2">
    <citation type="submission" date="2018-03" db="EMBL/GenBank/DDBJ databases">
        <title>Genomic Encyclopedia of Archaeal and Bacterial Type Strains, Phase II (KMG-II): from individual species to whole genera.</title>
        <authorList>
            <person name="Goeker M."/>
        </authorList>
    </citation>
    <scope>NUCLEOTIDE SEQUENCE [LARGE SCALE GENOMIC DNA]</scope>
    <source>
        <strain evidence="6 8">DSM 22727</strain>
    </source>
</reference>
<keyword evidence="3" id="KW-0793">Thylakoid</keyword>
<gene>
    <name evidence="5" type="ORF">IL45_13815</name>
    <name evidence="6" type="ORF">LY02_01933</name>
</gene>
<evidence type="ECO:0000256" key="1">
    <source>
        <dbReference type="ARBA" id="ARBA00022737"/>
    </source>
</evidence>
<evidence type="ECO:0000256" key="4">
    <source>
        <dbReference type="PROSITE-ProRule" id="PRU00339"/>
    </source>
</evidence>
<dbReference type="OrthoDB" id="1149028at2"/>
<dbReference type="Proteomes" id="UP000239997">
    <property type="component" value="Unassembled WGS sequence"/>
</dbReference>
<evidence type="ECO:0000313" key="6">
    <source>
        <dbReference type="EMBL" id="PRX13685.1"/>
    </source>
</evidence>
<evidence type="ECO:0000256" key="2">
    <source>
        <dbReference type="ARBA" id="ARBA00022803"/>
    </source>
</evidence>
<keyword evidence="2 4" id="KW-0802">TPR repeat</keyword>
<keyword evidence="8" id="KW-1185">Reference proteome</keyword>
<protein>
    <submittedName>
        <fullName evidence="6">Tetratricopeptide repeat protein</fullName>
    </submittedName>
</protein>
<dbReference type="Proteomes" id="UP000028531">
    <property type="component" value="Unassembled WGS sequence"/>
</dbReference>
<organism evidence="5 7">
    <name type="scientific">Nonlabens ulvanivorans</name>
    <name type="common">Persicivirga ulvanivorans</name>
    <dbReference type="NCBI Taxonomy" id="906888"/>
    <lineage>
        <taxon>Bacteria</taxon>
        <taxon>Pseudomonadati</taxon>
        <taxon>Bacteroidota</taxon>
        <taxon>Flavobacteriia</taxon>
        <taxon>Flavobacteriales</taxon>
        <taxon>Flavobacteriaceae</taxon>
        <taxon>Nonlabens</taxon>
    </lineage>
</organism>
<dbReference type="InterPro" id="IPR019734">
    <property type="entry name" value="TPR_rpt"/>
</dbReference>
<dbReference type="EMBL" id="JPJI01000032">
    <property type="protein sequence ID" value="KEZ93193.1"/>
    <property type="molecule type" value="Genomic_DNA"/>
</dbReference>
<comment type="caution">
    <text evidence="5">The sequence shown here is derived from an EMBL/GenBank/DDBJ whole genome shotgun (WGS) entry which is preliminary data.</text>
</comment>
<dbReference type="PROSITE" id="PS50293">
    <property type="entry name" value="TPR_REGION"/>
    <property type="match status" value="1"/>
</dbReference>
<dbReference type="AlphaFoldDB" id="A0A084JW59"/>
<name>A0A084JW59_NONUL</name>
<dbReference type="PANTHER" id="PTHR44943">
    <property type="entry name" value="CELLULOSE SYNTHASE OPERON PROTEIN C"/>
    <property type="match status" value="1"/>
</dbReference>
<reference evidence="5 7" key="1">
    <citation type="submission" date="2014-07" db="EMBL/GenBank/DDBJ databases">
        <title>Draft genome sequence of Nonlabens ulvanivorans, an ulvan degrading bacterium.</title>
        <authorList>
            <person name="Kopel M."/>
            <person name="Helbert W."/>
            <person name="Henrissat B."/>
            <person name="Doniger T."/>
            <person name="Banin E."/>
        </authorList>
    </citation>
    <scope>NUCLEOTIDE SEQUENCE [LARGE SCALE GENOMIC DNA]</scope>
    <source>
        <strain evidence="5 7">PLR</strain>
    </source>
</reference>
<dbReference type="Pfam" id="PF07719">
    <property type="entry name" value="TPR_2"/>
    <property type="match status" value="1"/>
</dbReference>
<keyword evidence="1" id="KW-0677">Repeat</keyword>
<evidence type="ECO:0000313" key="8">
    <source>
        <dbReference type="Proteomes" id="UP000239997"/>
    </source>
</evidence>
<dbReference type="Pfam" id="PF13181">
    <property type="entry name" value="TPR_8"/>
    <property type="match status" value="1"/>
</dbReference>
<proteinExistence type="predicted"/>
<dbReference type="InterPro" id="IPR051685">
    <property type="entry name" value="Ycf3/AcsC/BcsC/TPR_MFPF"/>
</dbReference>
<evidence type="ECO:0000313" key="5">
    <source>
        <dbReference type="EMBL" id="KEZ93193.1"/>
    </source>
</evidence>
<dbReference type="PROSITE" id="PS50005">
    <property type="entry name" value="TPR"/>
    <property type="match status" value="1"/>
</dbReference>
<dbReference type="InterPro" id="IPR013105">
    <property type="entry name" value="TPR_2"/>
</dbReference>
<dbReference type="RefSeq" id="WP_036584885.1">
    <property type="nucleotide sequence ID" value="NZ_JPJI01000032.1"/>
</dbReference>
<evidence type="ECO:0000313" key="7">
    <source>
        <dbReference type="Proteomes" id="UP000028531"/>
    </source>
</evidence>
<dbReference type="EMBL" id="PVNA01000003">
    <property type="protein sequence ID" value="PRX13685.1"/>
    <property type="molecule type" value="Genomic_DNA"/>
</dbReference>
<dbReference type="InterPro" id="IPR011990">
    <property type="entry name" value="TPR-like_helical_dom_sf"/>
</dbReference>
<dbReference type="PANTHER" id="PTHR44943:SF9">
    <property type="entry name" value="TPR-REPEAT-CONTAINING PROTEIN"/>
    <property type="match status" value="1"/>
</dbReference>
<sequence length="395" mass="43878">MKIRLTILFLAIAALGFAQKREFRKIENAITKGDLPEAIEIFSTINESEVEEEYKGQYSFYKAASLIDVTGETKPTLETAYAALDAMNKAESLGYSNPALMGQVKKYINDSLLQIANKKLNSKDNSGALEIVNKLSSESPQDLNMLYNAANLAYQVGEFEQAEEQYLKLFNKGFTGEVITYTAVNKLTKVEESFPNLTLRDVSVKTGSHVSPSESKSPSQLGRIVTNLVWLQKNNGDMASAKSTFSKALKLYGNDESLKISKADNYLTLGMMKEYEEANKALSDEVKDPKVYDNLALAAINAKEYDQAIKYYEKSLSMKPDNFISLSNLGVAYVQKGNLETTSAADQQTLYNKAIQVYEKAHNLDSSNKNIINTLISLYGVFSMEDKITAMKAKL</sequence>
<evidence type="ECO:0000256" key="3">
    <source>
        <dbReference type="ARBA" id="ARBA00023078"/>
    </source>
</evidence>
<dbReference type="Gene3D" id="1.25.40.10">
    <property type="entry name" value="Tetratricopeptide repeat domain"/>
    <property type="match status" value="2"/>
</dbReference>
<accession>A0A084JW59</accession>
<dbReference type="SUPFAM" id="SSF48452">
    <property type="entry name" value="TPR-like"/>
    <property type="match status" value="2"/>
</dbReference>
<feature type="repeat" description="TPR" evidence="4">
    <location>
        <begin position="289"/>
        <end position="322"/>
    </location>
</feature>
<dbReference type="SMART" id="SM00028">
    <property type="entry name" value="TPR"/>
    <property type="match status" value="3"/>
</dbReference>